<dbReference type="GO" id="GO:0006797">
    <property type="term" value="P:polyphosphate metabolic process"/>
    <property type="evidence" value="ECO:0007669"/>
    <property type="project" value="InterPro"/>
</dbReference>
<dbReference type="EMBL" id="DSVI01000006">
    <property type="protein sequence ID" value="HGT47375.1"/>
    <property type="molecule type" value="Genomic_DNA"/>
</dbReference>
<proteinExistence type="inferred from homology"/>
<dbReference type="PANTHER" id="PTHR34383:SF3">
    <property type="entry name" value="POLYPHOSPHATE:AMP PHOSPHOTRANSFERASE"/>
    <property type="match status" value="1"/>
</dbReference>
<organism evidence="5">
    <name type="scientific">Ignavibacterium album</name>
    <dbReference type="NCBI Taxonomy" id="591197"/>
    <lineage>
        <taxon>Bacteria</taxon>
        <taxon>Pseudomonadati</taxon>
        <taxon>Ignavibacteriota</taxon>
        <taxon>Ignavibacteria</taxon>
        <taxon>Ignavibacteriales</taxon>
        <taxon>Ignavibacteriaceae</taxon>
        <taxon>Ignavibacterium</taxon>
    </lineage>
</organism>
<dbReference type="InterPro" id="IPR022488">
    <property type="entry name" value="PPK2-related"/>
</dbReference>
<comment type="caution">
    <text evidence="5">The sequence shown here is derived from an EMBL/GenBank/DDBJ whole genome shotgun (WGS) entry which is preliminary data.</text>
</comment>
<evidence type="ECO:0000256" key="1">
    <source>
        <dbReference type="ARBA" id="ARBA00009924"/>
    </source>
</evidence>
<name>A0A832DJI7_9BACT</name>
<sequence length="289" mass="34122">MNVNISEFIAKPSNKFNLSKIKTDYTAGIDSKEKAEKLLKQNIETMTELQDKLYAQNKYSLLIIFQAMDAAGKDGAIKHVMSGLNPQGTQVYSFKQPSKEELDHGYLWRIQKAVPERGRIGIFNRSHYEEVLIVRVHNLIRFQQIPEELIDDNIWEKRFRQINDFERYLYENGTVIIKFFLNISKEEQKKRFLSRIEDPSKNWKFSAADVDERKYWNDYMKAYQEAISATSTKYAPWYIIPADKKWFARLVVSEVIVQTMKKLNPDYPRLSDEQISQLQKCKEILLNEK</sequence>
<dbReference type="SUPFAM" id="SSF52540">
    <property type="entry name" value="P-loop containing nucleoside triphosphate hydrolases"/>
    <property type="match status" value="1"/>
</dbReference>
<feature type="domain" description="Polyphosphate kinase-2-related" evidence="4">
    <location>
        <begin position="31"/>
        <end position="264"/>
    </location>
</feature>
<dbReference type="Gene3D" id="3.40.50.300">
    <property type="entry name" value="P-loop containing nucleotide triphosphate hydrolases"/>
    <property type="match status" value="1"/>
</dbReference>
<dbReference type="InterPro" id="IPR016898">
    <property type="entry name" value="Polyphosphate_phosphotransfera"/>
</dbReference>
<evidence type="ECO:0000256" key="3">
    <source>
        <dbReference type="ARBA" id="ARBA00022777"/>
    </source>
</evidence>
<accession>A0A832DJI7</accession>
<dbReference type="AlphaFoldDB" id="A0A832DJI7"/>
<evidence type="ECO:0000313" key="5">
    <source>
        <dbReference type="EMBL" id="HGT47375.1"/>
    </source>
</evidence>
<gene>
    <name evidence="5" type="ORF">ENS56_05030</name>
</gene>
<dbReference type="PANTHER" id="PTHR34383">
    <property type="entry name" value="POLYPHOSPHATE:AMP PHOSPHOTRANSFERASE-RELATED"/>
    <property type="match status" value="1"/>
</dbReference>
<dbReference type="InterPro" id="IPR027417">
    <property type="entry name" value="P-loop_NTPase"/>
</dbReference>
<dbReference type="GO" id="GO:0008976">
    <property type="term" value="F:polyphosphate kinase activity"/>
    <property type="evidence" value="ECO:0007669"/>
    <property type="project" value="InterPro"/>
</dbReference>
<reference evidence="5" key="1">
    <citation type="journal article" date="2020" name="mSystems">
        <title>Genome- and Community-Level Interaction Insights into Carbon Utilization and Element Cycling Functions of Hydrothermarchaeota in Hydrothermal Sediment.</title>
        <authorList>
            <person name="Zhou Z."/>
            <person name="Liu Y."/>
            <person name="Xu W."/>
            <person name="Pan J."/>
            <person name="Luo Z.H."/>
            <person name="Li M."/>
        </authorList>
    </citation>
    <scope>NUCLEOTIDE SEQUENCE [LARGE SCALE GENOMIC DNA]</scope>
    <source>
        <strain evidence="5">SpSt-500</strain>
    </source>
</reference>
<dbReference type="Pfam" id="PF03976">
    <property type="entry name" value="PPK2"/>
    <property type="match status" value="1"/>
</dbReference>
<dbReference type="NCBIfam" id="TIGR03709">
    <property type="entry name" value="PPK2_rel_1"/>
    <property type="match status" value="1"/>
</dbReference>
<evidence type="ECO:0000256" key="2">
    <source>
        <dbReference type="ARBA" id="ARBA00022679"/>
    </source>
</evidence>
<keyword evidence="3 5" id="KW-0418">Kinase</keyword>
<dbReference type="InterPro" id="IPR022300">
    <property type="entry name" value="PPK2-rel_1"/>
</dbReference>
<comment type="similarity">
    <text evidence="1">Belongs to the polyphosphate kinase 2 (PPK2) family. Class I subfamily.</text>
</comment>
<dbReference type="PIRSF" id="PIRSF028756">
    <property type="entry name" value="PPK2_prd"/>
    <property type="match status" value="1"/>
</dbReference>
<protein>
    <submittedName>
        <fullName evidence="5">Polyphosphate kinase 2 family protein</fullName>
    </submittedName>
</protein>
<evidence type="ECO:0000259" key="4">
    <source>
        <dbReference type="Pfam" id="PF03976"/>
    </source>
</evidence>
<keyword evidence="2" id="KW-0808">Transferase</keyword>